<sequence length="157" mass="17786">MDDPMCYDLRVISIATGTSEKCSRARSRSLPSRHSPGAIFQQDNARPHVAKTVRDLCSAQHMQLLPWAAYSSVMSPIENVWDLVGRRFAREPRPAASKDETLLRIQAIWDFVPQADIKNLFDSMPCRVAALIAASGGHTKYLKLFCFCFENFVIYLY</sequence>
<keyword evidence="2" id="KW-1185">Reference proteome</keyword>
<name>A0A8X6SLH7_TRICX</name>
<dbReference type="GO" id="GO:0003676">
    <property type="term" value="F:nucleic acid binding"/>
    <property type="evidence" value="ECO:0007669"/>
    <property type="project" value="InterPro"/>
</dbReference>
<protein>
    <submittedName>
        <fullName evidence="1">Uncharacterized protein</fullName>
    </submittedName>
</protein>
<evidence type="ECO:0000313" key="1">
    <source>
        <dbReference type="EMBL" id="GFY13603.1"/>
    </source>
</evidence>
<gene>
    <name evidence="1" type="ORF">TNCV_4959731</name>
</gene>
<comment type="caution">
    <text evidence="1">The sequence shown here is derived from an EMBL/GenBank/DDBJ whole genome shotgun (WGS) entry which is preliminary data.</text>
</comment>
<organism evidence="1 2">
    <name type="scientific">Trichonephila clavipes</name>
    <name type="common">Golden silk orbweaver</name>
    <name type="synonym">Nephila clavipes</name>
    <dbReference type="NCBI Taxonomy" id="2585209"/>
    <lineage>
        <taxon>Eukaryota</taxon>
        <taxon>Metazoa</taxon>
        <taxon>Ecdysozoa</taxon>
        <taxon>Arthropoda</taxon>
        <taxon>Chelicerata</taxon>
        <taxon>Arachnida</taxon>
        <taxon>Araneae</taxon>
        <taxon>Araneomorphae</taxon>
        <taxon>Entelegynae</taxon>
        <taxon>Araneoidea</taxon>
        <taxon>Nephilidae</taxon>
        <taxon>Trichonephila</taxon>
    </lineage>
</organism>
<dbReference type="Proteomes" id="UP000887159">
    <property type="component" value="Unassembled WGS sequence"/>
</dbReference>
<evidence type="ECO:0000313" key="2">
    <source>
        <dbReference type="Proteomes" id="UP000887159"/>
    </source>
</evidence>
<dbReference type="Gene3D" id="3.30.420.10">
    <property type="entry name" value="Ribonuclease H-like superfamily/Ribonuclease H"/>
    <property type="match status" value="1"/>
</dbReference>
<accession>A0A8X6SLH7</accession>
<reference evidence="1" key="1">
    <citation type="submission" date="2020-08" db="EMBL/GenBank/DDBJ databases">
        <title>Multicomponent nature underlies the extraordinary mechanical properties of spider dragline silk.</title>
        <authorList>
            <person name="Kono N."/>
            <person name="Nakamura H."/>
            <person name="Mori M."/>
            <person name="Yoshida Y."/>
            <person name="Ohtoshi R."/>
            <person name="Malay A.D."/>
            <person name="Moran D.A.P."/>
            <person name="Tomita M."/>
            <person name="Numata K."/>
            <person name="Arakawa K."/>
        </authorList>
    </citation>
    <scope>NUCLEOTIDE SEQUENCE</scope>
</reference>
<proteinExistence type="predicted"/>
<dbReference type="AlphaFoldDB" id="A0A8X6SLH7"/>
<dbReference type="InterPro" id="IPR036397">
    <property type="entry name" value="RNaseH_sf"/>
</dbReference>
<dbReference type="EMBL" id="BMAU01021323">
    <property type="protein sequence ID" value="GFY13603.1"/>
    <property type="molecule type" value="Genomic_DNA"/>
</dbReference>